<comment type="caution">
    <text evidence="1">The sequence shown here is derived from an EMBL/GenBank/DDBJ whole genome shotgun (WGS) entry which is preliminary data.</text>
</comment>
<organism evidence="1">
    <name type="scientific">marine sediment metagenome</name>
    <dbReference type="NCBI Taxonomy" id="412755"/>
    <lineage>
        <taxon>unclassified sequences</taxon>
        <taxon>metagenomes</taxon>
        <taxon>ecological metagenomes</taxon>
    </lineage>
</organism>
<evidence type="ECO:0000313" key="1">
    <source>
        <dbReference type="EMBL" id="KKM09731.1"/>
    </source>
</evidence>
<dbReference type="AlphaFoldDB" id="A0A0F9HC35"/>
<sequence>MSEPEDIQKVARALLKVPETNLLLIELARDVVTEDGELDIDRLSEIPKEVNLAVAQAQAYTKGTDRARQALRPLPARAGES</sequence>
<reference evidence="1" key="1">
    <citation type="journal article" date="2015" name="Nature">
        <title>Complex archaea that bridge the gap between prokaryotes and eukaryotes.</title>
        <authorList>
            <person name="Spang A."/>
            <person name="Saw J.H."/>
            <person name="Jorgensen S.L."/>
            <person name="Zaremba-Niedzwiedzka K."/>
            <person name="Martijn J."/>
            <person name="Lind A.E."/>
            <person name="van Eijk R."/>
            <person name="Schleper C."/>
            <person name="Guy L."/>
            <person name="Ettema T.J."/>
        </authorList>
    </citation>
    <scope>NUCLEOTIDE SEQUENCE</scope>
</reference>
<accession>A0A0F9HC35</accession>
<name>A0A0F9HC35_9ZZZZ</name>
<protein>
    <submittedName>
        <fullName evidence="1">Uncharacterized protein</fullName>
    </submittedName>
</protein>
<gene>
    <name evidence="1" type="ORF">LCGC14_1722430</name>
</gene>
<dbReference type="EMBL" id="LAZR01015520">
    <property type="protein sequence ID" value="KKM09731.1"/>
    <property type="molecule type" value="Genomic_DNA"/>
</dbReference>
<proteinExistence type="predicted"/>